<sequence>MTVPPCDHPFRLARRFGRRATLLDKWISPLSNRVAYASRIEQIFYEDLLGGGQPEAVAGCAMTITEVVR</sequence>
<dbReference type="AlphaFoldDB" id="Q0RPZ6"/>
<dbReference type="STRING" id="326424.FRAAL1730"/>
<protein>
    <submittedName>
        <fullName evidence="1">Uncharacterized protein</fullName>
    </submittedName>
</protein>
<dbReference type="EMBL" id="CT573213">
    <property type="protein sequence ID" value="CAJ60382.1"/>
    <property type="molecule type" value="Genomic_DNA"/>
</dbReference>
<dbReference type="Proteomes" id="UP000000657">
    <property type="component" value="Chromosome"/>
</dbReference>
<gene>
    <name evidence="1" type="ordered locus">FRAAL1730</name>
</gene>
<evidence type="ECO:0000313" key="2">
    <source>
        <dbReference type="Proteomes" id="UP000000657"/>
    </source>
</evidence>
<evidence type="ECO:0000313" key="1">
    <source>
        <dbReference type="EMBL" id="CAJ60382.1"/>
    </source>
</evidence>
<dbReference type="KEGG" id="fal:FRAAL1730"/>
<proteinExistence type="predicted"/>
<accession>Q0RPZ6</accession>
<dbReference type="HOGENOM" id="CLU_2769825_0_0_11"/>
<reference evidence="1 2" key="1">
    <citation type="journal article" date="2007" name="Genome Res.">
        <title>Genome characteristics of facultatively symbiotic Frankia sp. strains reflect host range and host plant biogeography.</title>
        <authorList>
            <person name="Normand P."/>
            <person name="Lapierre P."/>
            <person name="Tisa L.S."/>
            <person name="Gogarten J.P."/>
            <person name="Alloisio N."/>
            <person name="Bagnarol E."/>
            <person name="Bassi C.A."/>
            <person name="Berry A.M."/>
            <person name="Bickhart D.M."/>
            <person name="Choisne N."/>
            <person name="Couloux A."/>
            <person name="Cournoyer B."/>
            <person name="Cruveiller S."/>
            <person name="Daubin V."/>
            <person name="Demange N."/>
            <person name="Francino M.P."/>
            <person name="Goltsman E."/>
            <person name="Huang Y."/>
            <person name="Kopp O.R."/>
            <person name="Labarre L."/>
            <person name="Lapidus A."/>
            <person name="Lavire C."/>
            <person name="Marechal J."/>
            <person name="Martinez M."/>
            <person name="Mastronunzio J.E."/>
            <person name="Mullin B.C."/>
            <person name="Niemann J."/>
            <person name="Pujic P."/>
            <person name="Rawnsley T."/>
            <person name="Rouy Z."/>
            <person name="Schenowitz C."/>
            <person name="Sellstedt A."/>
            <person name="Tavares F."/>
            <person name="Tomkins J.P."/>
            <person name="Vallenet D."/>
            <person name="Valverde C."/>
            <person name="Wall L.G."/>
            <person name="Wang Y."/>
            <person name="Medigue C."/>
            <person name="Benson D.R."/>
        </authorList>
    </citation>
    <scope>NUCLEOTIDE SEQUENCE [LARGE SCALE GENOMIC DNA]</scope>
    <source>
        <strain evidence="2">DSM 45986 / CECT 9034 / ACN14a</strain>
    </source>
</reference>
<name>Q0RPZ6_FRAAA</name>
<organism evidence="1 2">
    <name type="scientific">Frankia alni (strain DSM 45986 / CECT 9034 / ACN14a)</name>
    <dbReference type="NCBI Taxonomy" id="326424"/>
    <lineage>
        <taxon>Bacteria</taxon>
        <taxon>Bacillati</taxon>
        <taxon>Actinomycetota</taxon>
        <taxon>Actinomycetes</taxon>
        <taxon>Frankiales</taxon>
        <taxon>Frankiaceae</taxon>
        <taxon>Frankia</taxon>
    </lineage>
</organism>
<keyword evidence="2" id="KW-1185">Reference proteome</keyword>